<organism evidence="2 3">
    <name type="scientific">Paracoccus liaowanqingii</name>
    <dbReference type="NCBI Taxonomy" id="2560053"/>
    <lineage>
        <taxon>Bacteria</taxon>
        <taxon>Pseudomonadati</taxon>
        <taxon>Pseudomonadota</taxon>
        <taxon>Alphaproteobacteria</taxon>
        <taxon>Rhodobacterales</taxon>
        <taxon>Paracoccaceae</taxon>
        <taxon>Paracoccus</taxon>
    </lineage>
</organism>
<keyword evidence="1" id="KW-1133">Transmembrane helix</keyword>
<protein>
    <submittedName>
        <fullName evidence="2">Uncharacterized protein</fullName>
    </submittedName>
</protein>
<proteinExistence type="predicted"/>
<dbReference type="RefSeq" id="WP_135312554.1">
    <property type="nucleotide sequence ID" value="NZ_CP038439.1"/>
</dbReference>
<feature type="transmembrane region" description="Helical" evidence="1">
    <location>
        <begin position="32"/>
        <end position="49"/>
    </location>
</feature>
<evidence type="ECO:0000256" key="1">
    <source>
        <dbReference type="SAM" id="Phobius"/>
    </source>
</evidence>
<gene>
    <name evidence="2" type="ORF">E4191_05700</name>
</gene>
<name>A0A4P7HJK5_9RHOB</name>
<keyword evidence="1" id="KW-0812">Transmembrane</keyword>
<dbReference type="AlphaFoldDB" id="A0A4P7HJK5"/>
<reference evidence="3" key="1">
    <citation type="submission" date="2019-03" db="EMBL/GenBank/DDBJ databases">
        <authorList>
            <person name="Li J."/>
        </authorList>
    </citation>
    <scope>NUCLEOTIDE SEQUENCE [LARGE SCALE GENOMIC DNA]</scope>
    <source>
        <strain evidence="3">2251</strain>
    </source>
</reference>
<dbReference type="KEGG" id="plia:E4191_05700"/>
<feature type="transmembrane region" description="Helical" evidence="1">
    <location>
        <begin position="6"/>
        <end position="25"/>
    </location>
</feature>
<feature type="transmembrane region" description="Helical" evidence="1">
    <location>
        <begin position="61"/>
        <end position="82"/>
    </location>
</feature>
<dbReference type="Proteomes" id="UP000296374">
    <property type="component" value="Chromosome"/>
</dbReference>
<sequence length="87" mass="9566">MADPAVMILFGAMGVVLLGLIGWFCWSEGIPLRTVAIVSAIIGAIYGFVYYAETVIRDPEIWAMFVGLLLLILGMGYGMWLIRRGKP</sequence>
<evidence type="ECO:0000313" key="2">
    <source>
        <dbReference type="EMBL" id="QBX34265.1"/>
    </source>
</evidence>
<dbReference type="EMBL" id="CP038439">
    <property type="protein sequence ID" value="QBX34265.1"/>
    <property type="molecule type" value="Genomic_DNA"/>
</dbReference>
<evidence type="ECO:0000313" key="3">
    <source>
        <dbReference type="Proteomes" id="UP000296374"/>
    </source>
</evidence>
<accession>A0A4P7HJK5</accession>
<keyword evidence="1" id="KW-0472">Membrane</keyword>